<evidence type="ECO:0000313" key="3">
    <source>
        <dbReference type="EMBL" id="MBK1832527.1"/>
    </source>
</evidence>
<evidence type="ECO:0000313" key="4">
    <source>
        <dbReference type="Proteomes" id="UP000604083"/>
    </source>
</evidence>
<feature type="compositionally biased region" description="Low complexity" evidence="1">
    <location>
        <begin position="1"/>
        <end position="14"/>
    </location>
</feature>
<comment type="caution">
    <text evidence="3">The sequence shown here is derived from an EMBL/GenBank/DDBJ whole genome shotgun (WGS) entry which is preliminary data.</text>
</comment>
<keyword evidence="2" id="KW-0472">Membrane</keyword>
<evidence type="ECO:0000256" key="1">
    <source>
        <dbReference type="SAM" id="MobiDB-lite"/>
    </source>
</evidence>
<dbReference type="AlphaFoldDB" id="A0A934RMS5"/>
<keyword evidence="4" id="KW-1185">Reference proteome</keyword>
<sequence length="158" mass="18267">MKPKKSPSSQPSAPLDHKETNGQKSLRPLNGWGAFLVFALLLFLPAWLIVDICQRIDWRYPLAYLVLISILTVTFYLIDKRKARDNAWRIPEANLHLFEFLGGWPAALVTQRFLRHKTRKKRYQIVFWVIIISHQIIAFELLTGGRITRSLSEALKAA</sequence>
<gene>
    <name evidence="3" type="ORF">JIN78_00525</name>
</gene>
<organism evidence="3 4">
    <name type="scientific">Roseibacillus ishigakijimensis</name>
    <dbReference type="NCBI Taxonomy" id="454146"/>
    <lineage>
        <taxon>Bacteria</taxon>
        <taxon>Pseudomonadati</taxon>
        <taxon>Verrucomicrobiota</taxon>
        <taxon>Verrucomicrobiia</taxon>
        <taxon>Verrucomicrobiales</taxon>
        <taxon>Verrucomicrobiaceae</taxon>
        <taxon>Roseibacillus</taxon>
    </lineage>
</organism>
<protein>
    <submittedName>
        <fullName evidence="3">DUF1294 domain-containing protein</fullName>
    </submittedName>
</protein>
<dbReference type="EMBL" id="JAENIO010000001">
    <property type="protein sequence ID" value="MBK1832527.1"/>
    <property type="molecule type" value="Genomic_DNA"/>
</dbReference>
<dbReference type="RefSeq" id="WP_200389961.1">
    <property type="nucleotide sequence ID" value="NZ_JAENIO010000001.1"/>
</dbReference>
<name>A0A934RMS5_9BACT</name>
<keyword evidence="2" id="KW-1133">Transmembrane helix</keyword>
<feature type="transmembrane region" description="Helical" evidence="2">
    <location>
        <begin position="29"/>
        <end position="50"/>
    </location>
</feature>
<proteinExistence type="predicted"/>
<evidence type="ECO:0000256" key="2">
    <source>
        <dbReference type="SAM" id="Phobius"/>
    </source>
</evidence>
<dbReference type="Proteomes" id="UP000604083">
    <property type="component" value="Unassembled WGS sequence"/>
</dbReference>
<reference evidence="3" key="1">
    <citation type="submission" date="2021-01" db="EMBL/GenBank/DDBJ databases">
        <title>Modified the classification status of verrucomicrobia.</title>
        <authorList>
            <person name="Feng X."/>
        </authorList>
    </citation>
    <scope>NUCLEOTIDE SEQUENCE</scope>
    <source>
        <strain evidence="3">KCTC 12986</strain>
    </source>
</reference>
<feature type="transmembrane region" description="Helical" evidence="2">
    <location>
        <begin position="125"/>
        <end position="142"/>
    </location>
</feature>
<dbReference type="InterPro" id="IPR010718">
    <property type="entry name" value="DUF1294"/>
</dbReference>
<feature type="transmembrane region" description="Helical" evidence="2">
    <location>
        <begin position="62"/>
        <end position="79"/>
    </location>
</feature>
<keyword evidence="2" id="KW-0812">Transmembrane</keyword>
<accession>A0A934RMS5</accession>
<feature type="region of interest" description="Disordered" evidence="1">
    <location>
        <begin position="1"/>
        <end position="22"/>
    </location>
</feature>
<dbReference type="Pfam" id="PF06961">
    <property type="entry name" value="DUF1294"/>
    <property type="match status" value="1"/>
</dbReference>